<dbReference type="GO" id="GO:0016829">
    <property type="term" value="F:lyase activity"/>
    <property type="evidence" value="ECO:0007669"/>
    <property type="project" value="UniProtKB-KW"/>
</dbReference>
<keyword evidence="4" id="KW-0234">DNA repair</keyword>
<reference evidence="9 10" key="1">
    <citation type="journal article" date="2015" name="Genome Biol. Evol.">
        <title>Comparative Genomics of a Bacterivorous Green Alga Reveals Evolutionary Causalities and Consequences of Phago-Mixotrophic Mode of Nutrition.</title>
        <authorList>
            <person name="Burns J.A."/>
            <person name="Paasch A."/>
            <person name="Narechania A."/>
            <person name="Kim E."/>
        </authorList>
    </citation>
    <scope>NUCLEOTIDE SEQUENCE [LARGE SCALE GENOMIC DNA]</scope>
    <source>
        <strain evidence="9 10">PLY_AMNH</strain>
    </source>
</reference>
<dbReference type="SMART" id="SM00478">
    <property type="entry name" value="ENDO3c"/>
    <property type="match status" value="1"/>
</dbReference>
<evidence type="ECO:0000256" key="1">
    <source>
        <dbReference type="ARBA" id="ARBA00008343"/>
    </source>
</evidence>
<dbReference type="FunFam" id="1.10.340.30:FF:000001">
    <property type="entry name" value="Endonuclease III"/>
    <property type="match status" value="1"/>
</dbReference>
<evidence type="ECO:0000256" key="7">
    <source>
        <dbReference type="SAM" id="MobiDB-lite"/>
    </source>
</evidence>
<evidence type="ECO:0000313" key="9">
    <source>
        <dbReference type="EMBL" id="KAK3259013.1"/>
    </source>
</evidence>
<dbReference type="GO" id="GO:0006289">
    <property type="term" value="P:nucleotide-excision repair"/>
    <property type="evidence" value="ECO:0007669"/>
    <property type="project" value="TreeGrafter"/>
</dbReference>
<feature type="region of interest" description="Disordered" evidence="7">
    <location>
        <begin position="627"/>
        <end position="652"/>
    </location>
</feature>
<name>A0AAE0FG03_9CHLO</name>
<comment type="similarity">
    <text evidence="1">Belongs to the Nth/MutY family.</text>
</comment>
<evidence type="ECO:0000256" key="2">
    <source>
        <dbReference type="ARBA" id="ARBA00022763"/>
    </source>
</evidence>
<dbReference type="CDD" id="cd00056">
    <property type="entry name" value="ENDO3c"/>
    <property type="match status" value="1"/>
</dbReference>
<keyword evidence="2" id="KW-0227">DNA damage</keyword>
<dbReference type="GO" id="GO:0003906">
    <property type="term" value="F:DNA-(apurinic or apyrimidinic site) endonuclease activity"/>
    <property type="evidence" value="ECO:0007669"/>
    <property type="project" value="TreeGrafter"/>
</dbReference>
<evidence type="ECO:0000256" key="4">
    <source>
        <dbReference type="ARBA" id="ARBA00023204"/>
    </source>
</evidence>
<gene>
    <name evidence="9" type="ORF">CYMTET_31971</name>
</gene>
<feature type="region of interest" description="Disordered" evidence="7">
    <location>
        <begin position="512"/>
        <end position="569"/>
    </location>
</feature>
<dbReference type="PANTHER" id="PTHR43286:SF1">
    <property type="entry name" value="ENDONUCLEASE III-LIKE PROTEIN 1"/>
    <property type="match status" value="1"/>
</dbReference>
<dbReference type="PANTHER" id="PTHR43286">
    <property type="entry name" value="ENDONUCLEASE III-LIKE PROTEIN 1"/>
    <property type="match status" value="1"/>
</dbReference>
<evidence type="ECO:0000313" key="10">
    <source>
        <dbReference type="Proteomes" id="UP001190700"/>
    </source>
</evidence>
<accession>A0AAE0FG03</accession>
<dbReference type="GO" id="GO:0005634">
    <property type="term" value="C:nucleus"/>
    <property type="evidence" value="ECO:0007669"/>
    <property type="project" value="TreeGrafter"/>
</dbReference>
<keyword evidence="5" id="KW-0456">Lyase</keyword>
<sequence length="966" mass="106895">MFCHKYRDHVLLIRGDDKCKIDLGDPGQPLETGTRNKKCIASSKTEVMALDHNWHADSITPSVWQLVDIPQDFEDSWYPGDVFVGLKDAALQPSTPFRHATELWHLLDEAQGPFDIPPIGVSYSDGGGDRNNTKYAVQASWLAIFIQGDFDRLIVMRTVPGHSIDNNVERVMAVLNLGCQNLALMREQLEETLEAKFKGATSMTDIRTICEGEPQLLAAYLKAVQPVIDLLGARFSRLHWTDKEILVYSARPDKEMDAMFDIIQRMTPDEGVVFDRTKMDKKSLSAVTWLWDILQRHTRVFTYHIEFFKVEGCACIACAGGFIKPPRLPLEVFRELHPFPLPILGDNSADGKQHYKPFEDMWGSHPVEVLPEDLSKMTDEDTPFKAFFTMPYARQVIVCGECNKPRVLYAKTALTSNEKAVVIRATERSTYMCGGALFPEEDHPLQKRVVVRRAITCAAPVESIYYQKKTAAMPPCCCYCGVKGEDLYIDPALQTINNLPICIPCKEAGKKNVPGRKRGRAAGASAAARQFTPAPTAVAAPFNKQQKGRSRTDLADGKKGAKKQRKEPVQISYARDEEEIEKISAGPSVSHETDAYVESTPAVEPDAPAGVPLRVVDEVSPVDALEETSTQGEAVTPRRAASASVPHVPGQTQAGVSKWFARAPQPRARPQLKPRPPDGWEWVIEKIEEMRAETPASVDDFHRFLLELRLRRAALGVDITAVVISSTSHRQSALLNPPAWRLVVLGSAGLRQLPNTHALCHRTAHHFAAECCGEPEPEFECLVAALLSVQCRDGVALAAMQKLKAGVKEEGVTVAAITSMSVDDLGNYISSCNYYKTKAKNIKAIAEILTQRFDGRIPKSATQLTSLPGVGPKIAHLVMSIAFGKNSGIVVDTHVHRFARRIGWTSDSAARSAEHTRKDLELWMPQGLWGDITLLIIGFAQRICTPTNPKCNECPLQTRPISAPLH</sequence>
<keyword evidence="6" id="KW-0326">Glycosidase</keyword>
<dbReference type="PROSITE" id="PS01155">
    <property type="entry name" value="ENDONUCLEASE_III_2"/>
    <property type="match status" value="1"/>
</dbReference>
<dbReference type="Pfam" id="PF00633">
    <property type="entry name" value="HHH"/>
    <property type="match status" value="1"/>
</dbReference>
<protein>
    <recommendedName>
        <fullName evidence="8">HhH-GPD domain-containing protein</fullName>
    </recommendedName>
</protein>
<dbReference type="AlphaFoldDB" id="A0AAE0FG03"/>
<evidence type="ECO:0000259" key="8">
    <source>
        <dbReference type="SMART" id="SM00478"/>
    </source>
</evidence>
<dbReference type="Proteomes" id="UP001190700">
    <property type="component" value="Unassembled WGS sequence"/>
</dbReference>
<comment type="caution">
    <text evidence="9">The sequence shown here is derived from an EMBL/GenBank/DDBJ whole genome shotgun (WGS) entry which is preliminary data.</text>
</comment>
<dbReference type="Gene3D" id="1.10.1670.10">
    <property type="entry name" value="Helix-hairpin-Helix base-excision DNA repair enzymes (C-terminal)"/>
    <property type="match status" value="1"/>
</dbReference>
<evidence type="ECO:0000256" key="5">
    <source>
        <dbReference type="ARBA" id="ARBA00023239"/>
    </source>
</evidence>
<dbReference type="SUPFAM" id="SSF48150">
    <property type="entry name" value="DNA-glycosylase"/>
    <property type="match status" value="1"/>
</dbReference>
<feature type="domain" description="HhH-GPD" evidence="8">
    <location>
        <begin position="787"/>
        <end position="942"/>
    </location>
</feature>
<feature type="compositionally biased region" description="Low complexity" evidence="7">
    <location>
        <begin position="521"/>
        <end position="541"/>
    </location>
</feature>
<dbReference type="InterPro" id="IPR000445">
    <property type="entry name" value="HhH_motif"/>
</dbReference>
<keyword evidence="10" id="KW-1185">Reference proteome</keyword>
<proteinExistence type="inferred from homology"/>
<evidence type="ECO:0000256" key="6">
    <source>
        <dbReference type="ARBA" id="ARBA00023295"/>
    </source>
</evidence>
<dbReference type="InterPro" id="IPR011257">
    <property type="entry name" value="DNA_glycosylase"/>
</dbReference>
<organism evidence="9 10">
    <name type="scientific">Cymbomonas tetramitiformis</name>
    <dbReference type="NCBI Taxonomy" id="36881"/>
    <lineage>
        <taxon>Eukaryota</taxon>
        <taxon>Viridiplantae</taxon>
        <taxon>Chlorophyta</taxon>
        <taxon>Pyramimonadophyceae</taxon>
        <taxon>Pyramimonadales</taxon>
        <taxon>Pyramimonadaceae</taxon>
        <taxon>Cymbomonas</taxon>
    </lineage>
</organism>
<dbReference type="Pfam" id="PF00730">
    <property type="entry name" value="HhH-GPD"/>
    <property type="match status" value="1"/>
</dbReference>
<keyword evidence="3" id="KW-0378">Hydrolase</keyword>
<feature type="compositionally biased region" description="Basic and acidic residues" evidence="7">
    <location>
        <begin position="550"/>
        <end position="559"/>
    </location>
</feature>
<dbReference type="GO" id="GO:0006285">
    <property type="term" value="P:base-excision repair, AP site formation"/>
    <property type="evidence" value="ECO:0007669"/>
    <property type="project" value="TreeGrafter"/>
</dbReference>
<dbReference type="GO" id="GO:0003677">
    <property type="term" value="F:DNA binding"/>
    <property type="evidence" value="ECO:0007669"/>
    <property type="project" value="InterPro"/>
</dbReference>
<evidence type="ECO:0000256" key="3">
    <source>
        <dbReference type="ARBA" id="ARBA00022801"/>
    </source>
</evidence>
<dbReference type="EMBL" id="LGRX02019072">
    <property type="protein sequence ID" value="KAK3259013.1"/>
    <property type="molecule type" value="Genomic_DNA"/>
</dbReference>
<dbReference type="Gene3D" id="1.10.340.30">
    <property type="entry name" value="Hypothetical protein, domain 2"/>
    <property type="match status" value="1"/>
</dbReference>
<dbReference type="InterPro" id="IPR003265">
    <property type="entry name" value="HhH-GPD_domain"/>
</dbReference>
<dbReference type="InterPro" id="IPR004036">
    <property type="entry name" value="Endonuclease-III-like_CS2"/>
</dbReference>
<dbReference type="InterPro" id="IPR023170">
    <property type="entry name" value="HhH_base_excis_C"/>
</dbReference>
<dbReference type="GO" id="GO:0000703">
    <property type="term" value="F:oxidized pyrimidine nucleobase lesion DNA N-glycosylase activity"/>
    <property type="evidence" value="ECO:0007669"/>
    <property type="project" value="TreeGrafter"/>
</dbReference>